<protein>
    <submittedName>
        <fullName evidence="1">Uncharacterized protein</fullName>
    </submittedName>
</protein>
<keyword evidence="2" id="KW-1185">Reference proteome</keyword>
<dbReference type="Proteomes" id="UP001154282">
    <property type="component" value="Unassembled WGS sequence"/>
</dbReference>
<reference evidence="1" key="1">
    <citation type="submission" date="2022-08" db="EMBL/GenBank/DDBJ databases">
        <authorList>
            <person name="Gutierrez-Valencia J."/>
        </authorList>
    </citation>
    <scope>NUCLEOTIDE SEQUENCE</scope>
</reference>
<proteinExistence type="predicted"/>
<accession>A0AAV0MUN9</accession>
<dbReference type="AlphaFoldDB" id="A0AAV0MUN9"/>
<evidence type="ECO:0000313" key="2">
    <source>
        <dbReference type="Proteomes" id="UP001154282"/>
    </source>
</evidence>
<gene>
    <name evidence="1" type="ORF">LITE_LOCUS30287</name>
</gene>
<dbReference type="EMBL" id="CAMGYJ010000007">
    <property type="protein sequence ID" value="CAI0449763.1"/>
    <property type="molecule type" value="Genomic_DNA"/>
</dbReference>
<evidence type="ECO:0000313" key="1">
    <source>
        <dbReference type="EMBL" id="CAI0449763.1"/>
    </source>
</evidence>
<comment type="caution">
    <text evidence="1">The sequence shown here is derived from an EMBL/GenBank/DDBJ whole genome shotgun (WGS) entry which is preliminary data.</text>
</comment>
<sequence length="60" mass="7051">MRTKGISRSVLLLRRRRLRTTTTTRSRLRSFSNRLVRISWLICSAMLRRSTAMWRIASGG</sequence>
<name>A0AAV0MUN9_9ROSI</name>
<organism evidence="1 2">
    <name type="scientific">Linum tenue</name>
    <dbReference type="NCBI Taxonomy" id="586396"/>
    <lineage>
        <taxon>Eukaryota</taxon>
        <taxon>Viridiplantae</taxon>
        <taxon>Streptophyta</taxon>
        <taxon>Embryophyta</taxon>
        <taxon>Tracheophyta</taxon>
        <taxon>Spermatophyta</taxon>
        <taxon>Magnoliopsida</taxon>
        <taxon>eudicotyledons</taxon>
        <taxon>Gunneridae</taxon>
        <taxon>Pentapetalae</taxon>
        <taxon>rosids</taxon>
        <taxon>fabids</taxon>
        <taxon>Malpighiales</taxon>
        <taxon>Linaceae</taxon>
        <taxon>Linum</taxon>
    </lineage>
</organism>